<dbReference type="InterPro" id="IPR036390">
    <property type="entry name" value="WH_DNA-bd_sf"/>
</dbReference>
<dbReference type="Gene3D" id="1.10.10.10">
    <property type="entry name" value="Winged helix-like DNA-binding domain superfamily/Winged helix DNA-binding domain"/>
    <property type="match status" value="1"/>
</dbReference>
<dbReference type="OrthoDB" id="350804at2157"/>
<dbReference type="KEGG" id="tvo:TVG1419878"/>
<evidence type="ECO:0000313" key="2">
    <source>
        <dbReference type="Proteomes" id="UP000001017"/>
    </source>
</evidence>
<dbReference type="eggNOG" id="arCOG00394">
    <property type="taxonomic scope" value="Archaea"/>
</dbReference>
<proteinExistence type="predicted"/>
<name>Q978P4_THEVO</name>
<accession>Q978P4</accession>
<dbReference type="EMBL" id="BA000011">
    <property type="protein sequence ID" value="BAB60513.1"/>
    <property type="molecule type" value="Genomic_DNA"/>
</dbReference>
<dbReference type="GeneID" id="1442063"/>
<dbReference type="PaxDb" id="273116-14325610"/>
<sequence>MYGTFDLKSLPPSARLVLAYLRSAKISDVARIMENTGLSRRSVMNSVKMLKELGLIDIQVCLSDTRRRYYCVKIFP</sequence>
<dbReference type="Pfam" id="PF13730">
    <property type="entry name" value="HTH_36"/>
    <property type="match status" value="1"/>
</dbReference>
<reference evidence="1 2" key="2">
    <citation type="journal article" date="2000" name="Proc. Natl. Acad. Sci. U.S.A.">
        <title>Archaeal adaptation to higher temperatures revealed by genomic sequence of Thermoplasma volcanium.</title>
        <authorList>
            <person name="Kawashima T."/>
            <person name="Amano N."/>
            <person name="Koike H."/>
            <person name="Makino S."/>
            <person name="Higuchi S."/>
            <person name="Kawashima-Ohya Y."/>
            <person name="Watanabe K."/>
            <person name="Yamazaki M."/>
            <person name="Kanehori K."/>
            <person name="Kawamoto T."/>
            <person name="Nunoshiba T."/>
            <person name="Yamamoto Y."/>
            <person name="Aramaki H."/>
            <person name="Makino K."/>
            <person name="Suzuki M."/>
        </authorList>
    </citation>
    <scope>NUCLEOTIDE SEQUENCE [LARGE SCALE GENOMIC DNA]</scope>
    <source>
        <strain evidence="2">ATCC 51530 / DSM 4299 / JCM 9571 / NBRC 15438 / GSS1</strain>
    </source>
</reference>
<dbReference type="STRING" id="273116.gene:9382179"/>
<gene>
    <name evidence="1" type="ORF">TVG1419878</name>
</gene>
<dbReference type="SUPFAM" id="SSF46785">
    <property type="entry name" value="Winged helix' DNA-binding domain"/>
    <property type="match status" value="1"/>
</dbReference>
<keyword evidence="2" id="KW-1185">Reference proteome</keyword>
<dbReference type="AlphaFoldDB" id="Q978P4"/>
<protein>
    <submittedName>
        <fullName evidence="1">TVG1419878 protein</fullName>
    </submittedName>
</protein>
<dbReference type="RefSeq" id="WP_010917605.1">
    <property type="nucleotide sequence ID" value="NC_002689.2"/>
</dbReference>
<organism evidence="1 2">
    <name type="scientific">Thermoplasma volcanium (strain ATCC 51530 / DSM 4299 / JCM 9571 / NBRC 15438 / GSS1)</name>
    <dbReference type="NCBI Taxonomy" id="273116"/>
    <lineage>
        <taxon>Archaea</taxon>
        <taxon>Methanobacteriati</taxon>
        <taxon>Thermoplasmatota</taxon>
        <taxon>Thermoplasmata</taxon>
        <taxon>Thermoplasmatales</taxon>
        <taxon>Thermoplasmataceae</taxon>
        <taxon>Thermoplasma</taxon>
    </lineage>
</organism>
<evidence type="ECO:0000313" key="1">
    <source>
        <dbReference type="EMBL" id="BAB60513.1"/>
    </source>
</evidence>
<dbReference type="Proteomes" id="UP000001017">
    <property type="component" value="Chromosome"/>
</dbReference>
<dbReference type="InterPro" id="IPR036388">
    <property type="entry name" value="WH-like_DNA-bd_sf"/>
</dbReference>
<reference evidence="1 2" key="1">
    <citation type="journal article" date="1999" name="Proc. Jpn. Acad.">
        <title>Determination of the complete genomic DNA sequence of Thermoplasma volvanium GSS1.</title>
        <authorList>
            <person name="Kawashima T."/>
            <person name="Yamamoto Y."/>
            <person name="Aramaki H."/>
            <person name="Nunoshiba T."/>
            <person name="Kawamoto T."/>
            <person name="Watanabe K."/>
            <person name="Yamazaki M."/>
            <person name="Kanehori K."/>
            <person name="Amano N."/>
            <person name="Ohya Y."/>
            <person name="Makino K."/>
            <person name="Suzuki M."/>
        </authorList>
    </citation>
    <scope>NUCLEOTIDE SEQUENCE [LARGE SCALE GENOMIC DNA]</scope>
    <source>
        <strain evidence="2">ATCC 51530 / DSM 4299 / JCM 9571 / NBRC 15438 / GSS1</strain>
    </source>
</reference>
<dbReference type="HOGENOM" id="CLU_2730561_0_0_2"/>